<comment type="subcellular location">
    <subcellularLocation>
        <location evidence="3">Cytoplasm</location>
    </subcellularLocation>
</comment>
<evidence type="ECO:0000313" key="9">
    <source>
        <dbReference type="EMBL" id="EAL9204290.1"/>
    </source>
</evidence>
<dbReference type="EMBL" id="AACRQU010000004">
    <property type="protein sequence ID" value="EAL8416368.1"/>
    <property type="molecule type" value="Genomic_DNA"/>
</dbReference>
<dbReference type="Proteomes" id="UP000365807">
    <property type="component" value="Unassembled WGS sequence"/>
</dbReference>
<comment type="subunit">
    <text evidence="3">Homodimer.</text>
</comment>
<dbReference type="GO" id="GO:0019563">
    <property type="term" value="P:glycerol catabolic process"/>
    <property type="evidence" value="ECO:0007669"/>
    <property type="project" value="TreeGrafter"/>
</dbReference>
<dbReference type="EMBL" id="AACQHW010000003">
    <property type="protein sequence ID" value="EAL6850649.1"/>
    <property type="molecule type" value="Genomic_DNA"/>
</dbReference>
<dbReference type="RefSeq" id="WP_002779151.1">
    <property type="nucleotide sequence ID" value="NZ_AANHVQ020000012.1"/>
</dbReference>
<evidence type="ECO:0000313" key="15">
    <source>
        <dbReference type="Proteomes" id="UP000557830"/>
    </source>
</evidence>
<dbReference type="KEGG" id="ccof:VC76_07010"/>
<evidence type="ECO:0000313" key="14">
    <source>
        <dbReference type="Proteomes" id="UP000411403"/>
    </source>
</evidence>
<dbReference type="SUPFAM" id="SSF51351">
    <property type="entry name" value="Triosephosphate isomerase (TIM)"/>
    <property type="match status" value="1"/>
</dbReference>
<evidence type="ECO:0000313" key="13">
    <source>
        <dbReference type="Proteomes" id="UP000365807"/>
    </source>
</evidence>
<dbReference type="PANTHER" id="PTHR21139">
    <property type="entry name" value="TRIOSEPHOSPHATE ISOMERASE"/>
    <property type="match status" value="1"/>
</dbReference>
<accession>A0A0Q2KGK2</accession>
<keyword evidence="2 3" id="KW-0413">Isomerase</keyword>
<dbReference type="EMBL" id="AABUYW010000011">
    <property type="protein sequence ID" value="EAJ1077260.1"/>
    <property type="molecule type" value="Genomic_DNA"/>
</dbReference>
<evidence type="ECO:0000256" key="1">
    <source>
        <dbReference type="ARBA" id="ARBA00007422"/>
    </source>
</evidence>
<dbReference type="InterPro" id="IPR000652">
    <property type="entry name" value="Triosephosphate_isomerase"/>
</dbReference>
<sequence length="223" mass="24868">MIFAANLKCNHTRSSFKIYANILNQYLEAKNDDIIVFPPSIAFLENELNFIQGAQNFYPCVNGAFTGELGKEHLDEFGIKCVLIGHSERRALGDENLIKAKFDFAKEHAYKIVFCIGEDLKLKNSNQTLDFLKKQLEVIDLDYKNLIIAYEPIYSIGSGVSAKKEDIAKVLEFLSSLTQAPLLYGGSVNEDNIKDILNIKHCSGVLIGSAALKAENFIKLIKG</sequence>
<evidence type="ECO:0000256" key="2">
    <source>
        <dbReference type="ARBA" id="ARBA00023235"/>
    </source>
</evidence>
<dbReference type="GO" id="GO:0004807">
    <property type="term" value="F:triose-phosphate isomerase activity"/>
    <property type="evidence" value="ECO:0007669"/>
    <property type="project" value="UniProtKB-EC"/>
</dbReference>
<dbReference type="UniPathway" id="UPA00109">
    <property type="reaction ID" value="UER00189"/>
</dbReference>
<dbReference type="CDD" id="cd00311">
    <property type="entry name" value="TIM"/>
    <property type="match status" value="1"/>
</dbReference>
<comment type="caution">
    <text evidence="9">The sequence shown here is derived from an EMBL/GenBank/DDBJ whole genome shotgun (WGS) entry which is preliminary data.</text>
</comment>
<dbReference type="Proteomes" id="UP000333665">
    <property type="component" value="Unassembled WGS sequence"/>
</dbReference>
<evidence type="ECO:0000313" key="12">
    <source>
        <dbReference type="Proteomes" id="UP000361993"/>
    </source>
</evidence>
<keyword evidence="3" id="KW-0324">Glycolysis</keyword>
<dbReference type="EMBL" id="AACDUL010000003">
    <property type="protein sequence ID" value="EAK1509133.1"/>
    <property type="molecule type" value="Genomic_DNA"/>
</dbReference>
<dbReference type="PROSITE" id="PS51440">
    <property type="entry name" value="TIM_2"/>
    <property type="match status" value="1"/>
</dbReference>
<dbReference type="GO" id="GO:0005829">
    <property type="term" value="C:cytosol"/>
    <property type="evidence" value="ECO:0007669"/>
    <property type="project" value="TreeGrafter"/>
</dbReference>
<comment type="pathway">
    <text evidence="3">Carbohydrate biosynthesis; gluconeogenesis.</text>
</comment>
<comment type="pathway">
    <text evidence="3">Carbohydrate degradation; glycolysis; D-glyceraldehyde 3-phosphate from glycerone phosphate: step 1/1.</text>
</comment>
<keyword evidence="3" id="KW-0963">Cytoplasm</keyword>
<dbReference type="NCBIfam" id="NF000728">
    <property type="entry name" value="PRK00042.3-2"/>
    <property type="match status" value="1"/>
</dbReference>
<protein>
    <recommendedName>
        <fullName evidence="3">Triosephosphate isomerase</fullName>
        <ecNumber evidence="3">5.3.1.1</ecNumber>
    </recommendedName>
</protein>
<dbReference type="KEGG" id="ccoo:ATE51_00762"/>
<dbReference type="EMBL" id="AACSIE010000003">
    <property type="protein sequence ID" value="EAL9204290.1"/>
    <property type="molecule type" value="Genomic_DNA"/>
</dbReference>
<dbReference type="Proteomes" id="UP000411403">
    <property type="component" value="Unassembled WGS sequence"/>
</dbReference>
<evidence type="ECO:0000313" key="10">
    <source>
        <dbReference type="Proteomes" id="UP000333665"/>
    </source>
</evidence>
<dbReference type="Proteomes" id="UP000361993">
    <property type="component" value="Unassembled WGS sequence"/>
</dbReference>
<dbReference type="GO" id="GO:0006096">
    <property type="term" value="P:glycolytic process"/>
    <property type="evidence" value="ECO:0007669"/>
    <property type="project" value="UniProtKB-UniPathway"/>
</dbReference>
<keyword evidence="3" id="KW-0312">Gluconeogenesis</keyword>
<dbReference type="Pfam" id="PF00121">
    <property type="entry name" value="TIM"/>
    <property type="match status" value="1"/>
</dbReference>
<gene>
    <name evidence="4" type="ORF">BU953_06515</name>
    <name evidence="6" type="ORF">C6T04_01720</name>
    <name evidence="5" type="ORF">CJD00_02385</name>
    <name evidence="7" type="ORF">DSX26_04100</name>
    <name evidence="8" type="ORF">DYF97_02955</name>
    <name evidence="9" type="ORF">DYU70_03840</name>
</gene>
<comment type="catalytic activity">
    <reaction evidence="3">
        <text>D-glyceraldehyde 3-phosphate = dihydroxyacetone phosphate</text>
        <dbReference type="Rhea" id="RHEA:18585"/>
        <dbReference type="ChEBI" id="CHEBI:57642"/>
        <dbReference type="ChEBI" id="CHEBI:59776"/>
        <dbReference type="EC" id="5.3.1.1"/>
    </reaction>
</comment>
<evidence type="ECO:0000313" key="6">
    <source>
        <dbReference type="EMBL" id="EAK4357649.1"/>
    </source>
</evidence>
<name>A0A0Q2KGK2_CAMCO</name>
<organism evidence="9 14">
    <name type="scientific">Campylobacter coli</name>
    <dbReference type="NCBI Taxonomy" id="195"/>
    <lineage>
        <taxon>Bacteria</taxon>
        <taxon>Pseudomonadati</taxon>
        <taxon>Campylobacterota</taxon>
        <taxon>Epsilonproteobacteria</taxon>
        <taxon>Campylobacterales</taxon>
        <taxon>Campylobacteraceae</taxon>
        <taxon>Campylobacter</taxon>
    </lineage>
</organism>
<evidence type="ECO:0000313" key="8">
    <source>
        <dbReference type="EMBL" id="EAL8416368.1"/>
    </source>
</evidence>
<dbReference type="PROSITE" id="PS00171">
    <property type="entry name" value="TIM_1"/>
    <property type="match status" value="1"/>
</dbReference>
<dbReference type="UniPathway" id="UPA00138"/>
<dbReference type="InterPro" id="IPR020861">
    <property type="entry name" value="Triosephosphate_isomerase_AS"/>
</dbReference>
<proteinExistence type="inferred from homology"/>
<dbReference type="EC" id="5.3.1.1" evidence="3"/>
<evidence type="ECO:0000313" key="7">
    <source>
        <dbReference type="EMBL" id="EAL6850649.1"/>
    </source>
</evidence>
<comment type="similarity">
    <text evidence="1 3">Belongs to the triosephosphate isomerase family.</text>
</comment>
<dbReference type="PANTHER" id="PTHR21139:SF42">
    <property type="entry name" value="TRIOSEPHOSPHATE ISOMERASE"/>
    <property type="match status" value="1"/>
</dbReference>
<dbReference type="InterPro" id="IPR013785">
    <property type="entry name" value="Aldolase_TIM"/>
</dbReference>
<dbReference type="Proteomes" id="UP000557830">
    <property type="component" value="Unassembled WGS sequence"/>
</dbReference>
<evidence type="ECO:0000313" key="5">
    <source>
        <dbReference type="EMBL" id="EAK1509133.1"/>
    </source>
</evidence>
<dbReference type="EMBL" id="AACGFG010000002">
    <property type="protein sequence ID" value="EAK4357649.1"/>
    <property type="molecule type" value="Genomic_DNA"/>
</dbReference>
<dbReference type="InterPro" id="IPR035990">
    <property type="entry name" value="TIM_sf"/>
</dbReference>
<dbReference type="AlphaFoldDB" id="A0A0Q2KGK2"/>
<dbReference type="Gene3D" id="3.20.20.70">
    <property type="entry name" value="Aldolase class I"/>
    <property type="match status" value="1"/>
</dbReference>
<evidence type="ECO:0000313" key="11">
    <source>
        <dbReference type="Proteomes" id="UP000352088"/>
    </source>
</evidence>
<dbReference type="Proteomes" id="UP000352088">
    <property type="component" value="Unassembled WGS sequence"/>
</dbReference>
<reference evidence="10 14" key="2">
    <citation type="submission" date="2018-08" db="EMBL/GenBank/DDBJ databases">
        <authorList>
            <consortium name="NARMS: The National Antimicrobial Resistance Monitoring System"/>
        </authorList>
    </citation>
    <scope>NUCLEOTIDE SEQUENCE [LARGE SCALE GENOMIC DNA]</scope>
    <source>
        <strain evidence="9 14">CVM N17C171</strain>
        <strain evidence="7 11">CVM N17C548</strain>
        <strain evidence="6 13">FSIS11807978</strain>
        <strain evidence="8 10">FSIS11812579</strain>
        <strain evidence="4 15">FSIS1609200</strain>
    </source>
</reference>
<evidence type="ECO:0000313" key="4">
    <source>
        <dbReference type="EMBL" id="EAJ1077260.1"/>
    </source>
</evidence>
<dbReference type="GO" id="GO:0046166">
    <property type="term" value="P:glyceraldehyde-3-phosphate biosynthetic process"/>
    <property type="evidence" value="ECO:0007669"/>
    <property type="project" value="TreeGrafter"/>
</dbReference>
<evidence type="ECO:0000256" key="3">
    <source>
        <dbReference type="RuleBase" id="RU363013"/>
    </source>
</evidence>
<dbReference type="GO" id="GO:0006094">
    <property type="term" value="P:gluconeogenesis"/>
    <property type="evidence" value="ECO:0007669"/>
    <property type="project" value="UniProtKB-UniPathway"/>
</dbReference>
<dbReference type="eggNOG" id="COG0149">
    <property type="taxonomic scope" value="Bacteria"/>
</dbReference>
<reference evidence="5 12" key="1">
    <citation type="submission" date="2018-05" db="EMBL/GenBank/DDBJ databases">
        <authorList>
            <consortium name="GenomeTrakr network: Whole genome sequencing for foodborne pathogen traceback"/>
        </authorList>
    </citation>
    <scope>NUCLEOTIDE SEQUENCE [LARGE SCALE GENOMIC DNA]</scope>
    <source>
        <strain evidence="5 12">NC_C6016</strain>
    </source>
</reference>